<accession>X1H609</accession>
<feature type="non-terminal residue" evidence="2">
    <location>
        <position position="275"/>
    </location>
</feature>
<evidence type="ECO:0000256" key="1">
    <source>
        <dbReference type="SAM" id="Coils"/>
    </source>
</evidence>
<keyword evidence="1" id="KW-0175">Coiled coil</keyword>
<feature type="coiled-coil region" evidence="1">
    <location>
        <begin position="102"/>
        <end position="136"/>
    </location>
</feature>
<dbReference type="InterPro" id="IPR027417">
    <property type="entry name" value="P-loop_NTPase"/>
</dbReference>
<dbReference type="PANTHER" id="PTHR32114">
    <property type="entry name" value="ABC TRANSPORTER ABCH.3"/>
    <property type="match status" value="1"/>
</dbReference>
<reference evidence="2" key="1">
    <citation type="journal article" date="2014" name="Front. Microbiol.">
        <title>High frequency of phylogenetically diverse reductive dehalogenase-homologous genes in deep subseafloor sedimentary metagenomes.</title>
        <authorList>
            <person name="Kawai M."/>
            <person name="Futagami T."/>
            <person name="Toyoda A."/>
            <person name="Takaki Y."/>
            <person name="Nishi S."/>
            <person name="Hori S."/>
            <person name="Arai W."/>
            <person name="Tsubouchi T."/>
            <person name="Morono Y."/>
            <person name="Uchiyama I."/>
            <person name="Ito T."/>
            <person name="Fujiyama A."/>
            <person name="Inagaki F."/>
            <person name="Takami H."/>
        </authorList>
    </citation>
    <scope>NUCLEOTIDE SEQUENCE</scope>
    <source>
        <strain evidence="2">Expedition CK06-06</strain>
    </source>
</reference>
<name>X1H609_9ZZZZ</name>
<feature type="non-terminal residue" evidence="2">
    <location>
        <position position="1"/>
    </location>
</feature>
<evidence type="ECO:0000313" key="2">
    <source>
        <dbReference type="EMBL" id="GAH52480.1"/>
    </source>
</evidence>
<feature type="coiled-coil region" evidence="1">
    <location>
        <begin position="202"/>
        <end position="271"/>
    </location>
</feature>
<proteinExistence type="predicted"/>
<gene>
    <name evidence="2" type="ORF">S03H2_39921</name>
</gene>
<dbReference type="PANTHER" id="PTHR32114:SF2">
    <property type="entry name" value="ABC TRANSPORTER ABCH.3"/>
    <property type="match status" value="1"/>
</dbReference>
<sequence>LEFQAYDQKENKYISLTCHSTRETQERIIKTLKLDYQTFINSAFILQGRTNEFSKKTARERKEVLSEILGLSHYDELSNLAKTYLKEINNIIMTKDSRLEYIAQELAQIDFYKEKIKKLSENHSRISEKIKEKEWQVDKLKKGITSLQHKSEAVSESIRRIEQLGQEIARGGREIELKKGEIISCEEIISQKEAILTRFNDHQKFTAENSELTLKLQKLRKVEEEKILIERKIESERANLIIEARNKQDRYKDLQVKAGQKEKNKAELLELEEKI</sequence>
<protein>
    <submittedName>
        <fullName evidence="2">Uncharacterized protein</fullName>
    </submittedName>
</protein>
<dbReference type="Gene3D" id="3.40.50.300">
    <property type="entry name" value="P-loop containing nucleotide triphosphate hydrolases"/>
    <property type="match status" value="1"/>
</dbReference>
<comment type="caution">
    <text evidence="2">The sequence shown here is derived from an EMBL/GenBank/DDBJ whole genome shotgun (WGS) entry which is preliminary data.</text>
</comment>
<dbReference type="AlphaFoldDB" id="X1H609"/>
<dbReference type="EMBL" id="BARU01024716">
    <property type="protein sequence ID" value="GAH52480.1"/>
    <property type="molecule type" value="Genomic_DNA"/>
</dbReference>
<organism evidence="2">
    <name type="scientific">marine sediment metagenome</name>
    <dbReference type="NCBI Taxonomy" id="412755"/>
    <lineage>
        <taxon>unclassified sequences</taxon>
        <taxon>metagenomes</taxon>
        <taxon>ecological metagenomes</taxon>
    </lineage>
</organism>